<sequence>MSESEYNIYRAIAAGDIAFVTAYLSNGGDPNLFEQSSWTLLMFAVEYENIEIIDLLLANGADINYTYNGGWTALHQAVDLSIDGTMQTGGSPDDEPVDMIKHLLDHGADVHATDSKGESPIDIARSYGSEKIVGFLTEYVPVQLE</sequence>
<proteinExistence type="predicted"/>
<comment type="caution">
    <text evidence="4">The sequence shown here is derived from an EMBL/GenBank/DDBJ whole genome shotgun (WGS) entry which is preliminary data.</text>
</comment>
<dbReference type="SUPFAM" id="SSF48403">
    <property type="entry name" value="Ankyrin repeat"/>
    <property type="match status" value="1"/>
</dbReference>
<dbReference type="PROSITE" id="PS50088">
    <property type="entry name" value="ANK_REPEAT"/>
    <property type="match status" value="1"/>
</dbReference>
<accession>A0ABU1ISH1</accession>
<dbReference type="SMART" id="SM00248">
    <property type="entry name" value="ANK"/>
    <property type="match status" value="4"/>
</dbReference>
<dbReference type="Proteomes" id="UP001185028">
    <property type="component" value="Unassembled WGS sequence"/>
</dbReference>
<dbReference type="EMBL" id="JAVDQH010000001">
    <property type="protein sequence ID" value="MDR6242205.1"/>
    <property type="molecule type" value="Genomic_DNA"/>
</dbReference>
<evidence type="ECO:0000313" key="4">
    <source>
        <dbReference type="EMBL" id="MDR6242205.1"/>
    </source>
</evidence>
<evidence type="ECO:0000256" key="3">
    <source>
        <dbReference type="PROSITE-ProRule" id="PRU00023"/>
    </source>
</evidence>
<dbReference type="PROSITE" id="PS50297">
    <property type="entry name" value="ANK_REP_REGION"/>
    <property type="match status" value="1"/>
</dbReference>
<feature type="repeat" description="ANK" evidence="3">
    <location>
        <begin position="36"/>
        <end position="68"/>
    </location>
</feature>
<dbReference type="InterPro" id="IPR002110">
    <property type="entry name" value="Ankyrin_rpt"/>
</dbReference>
<protein>
    <submittedName>
        <fullName evidence="4">Ankyrin repeat protein</fullName>
    </submittedName>
</protein>
<keyword evidence="1" id="KW-0677">Repeat</keyword>
<dbReference type="InterPro" id="IPR036770">
    <property type="entry name" value="Ankyrin_rpt-contain_sf"/>
</dbReference>
<evidence type="ECO:0000313" key="5">
    <source>
        <dbReference type="Proteomes" id="UP001185028"/>
    </source>
</evidence>
<evidence type="ECO:0000256" key="2">
    <source>
        <dbReference type="ARBA" id="ARBA00023043"/>
    </source>
</evidence>
<organism evidence="4 5">
    <name type="scientific">Paenibacillus hunanensis</name>
    <dbReference type="NCBI Taxonomy" id="539262"/>
    <lineage>
        <taxon>Bacteria</taxon>
        <taxon>Bacillati</taxon>
        <taxon>Bacillota</taxon>
        <taxon>Bacilli</taxon>
        <taxon>Bacillales</taxon>
        <taxon>Paenibacillaceae</taxon>
        <taxon>Paenibacillus</taxon>
    </lineage>
</organism>
<dbReference type="PANTHER" id="PTHR24198:SF165">
    <property type="entry name" value="ANKYRIN REPEAT-CONTAINING PROTEIN-RELATED"/>
    <property type="match status" value="1"/>
</dbReference>
<evidence type="ECO:0000256" key="1">
    <source>
        <dbReference type="ARBA" id="ARBA00022737"/>
    </source>
</evidence>
<dbReference type="PANTHER" id="PTHR24198">
    <property type="entry name" value="ANKYRIN REPEAT AND PROTEIN KINASE DOMAIN-CONTAINING PROTEIN"/>
    <property type="match status" value="1"/>
</dbReference>
<keyword evidence="2 3" id="KW-0040">ANK repeat</keyword>
<dbReference type="Gene3D" id="1.25.40.20">
    <property type="entry name" value="Ankyrin repeat-containing domain"/>
    <property type="match status" value="1"/>
</dbReference>
<gene>
    <name evidence="4" type="ORF">JOC58_000089</name>
</gene>
<dbReference type="Pfam" id="PF12796">
    <property type="entry name" value="Ank_2"/>
    <property type="match status" value="1"/>
</dbReference>
<dbReference type="RefSeq" id="WP_188774690.1">
    <property type="nucleotide sequence ID" value="NZ_BMMB01000003.1"/>
</dbReference>
<keyword evidence="5" id="KW-1185">Reference proteome</keyword>
<name>A0ABU1ISH1_9BACL</name>
<reference evidence="4 5" key="1">
    <citation type="submission" date="2023-07" db="EMBL/GenBank/DDBJ databases">
        <title>Genomic Encyclopedia of Type Strains, Phase IV (KMG-IV): sequencing the most valuable type-strain genomes for metagenomic binning, comparative biology and taxonomic classification.</title>
        <authorList>
            <person name="Goeker M."/>
        </authorList>
    </citation>
    <scope>NUCLEOTIDE SEQUENCE [LARGE SCALE GENOMIC DNA]</scope>
    <source>
        <strain evidence="4 5">DSM 22170</strain>
    </source>
</reference>